<dbReference type="GO" id="GO:0005886">
    <property type="term" value="C:plasma membrane"/>
    <property type="evidence" value="ECO:0007669"/>
    <property type="project" value="UniProtKB-SubCell"/>
</dbReference>
<dbReference type="EMBL" id="UHFX01000003">
    <property type="protein sequence ID" value="SUO04142.1"/>
    <property type="molecule type" value="Genomic_DNA"/>
</dbReference>
<accession>A0A380LMW3</accession>
<feature type="transmembrane region" description="Helical" evidence="7">
    <location>
        <begin position="12"/>
        <end position="31"/>
    </location>
</feature>
<dbReference type="Pfam" id="PF01757">
    <property type="entry name" value="Acyl_transf_3"/>
    <property type="match status" value="1"/>
</dbReference>
<feature type="transmembrane region" description="Helical" evidence="7">
    <location>
        <begin position="216"/>
        <end position="232"/>
    </location>
</feature>
<evidence type="ECO:0000313" key="9">
    <source>
        <dbReference type="EMBL" id="SUO04142.1"/>
    </source>
</evidence>
<feature type="domain" description="Acyltransferase 3" evidence="8">
    <location>
        <begin position="10"/>
        <end position="327"/>
    </location>
</feature>
<evidence type="ECO:0000256" key="3">
    <source>
        <dbReference type="ARBA" id="ARBA00022475"/>
    </source>
</evidence>
<evidence type="ECO:0000259" key="8">
    <source>
        <dbReference type="Pfam" id="PF01757"/>
    </source>
</evidence>
<name>A0A380LMW3_9FIRM</name>
<dbReference type="GeneID" id="77462005"/>
<dbReference type="GO" id="GO:0009246">
    <property type="term" value="P:enterobacterial common antigen biosynthetic process"/>
    <property type="evidence" value="ECO:0007669"/>
    <property type="project" value="TreeGrafter"/>
</dbReference>
<keyword evidence="5 7" id="KW-1133">Transmembrane helix</keyword>
<feature type="transmembrane region" description="Helical" evidence="7">
    <location>
        <begin position="132"/>
        <end position="150"/>
    </location>
</feature>
<keyword evidence="10" id="KW-1185">Reference proteome</keyword>
<gene>
    <name evidence="9" type="primary">wefK</name>
    <name evidence="9" type="ORF">NCTC11087_01036</name>
</gene>
<dbReference type="RefSeq" id="WP_022790411.1">
    <property type="nucleotide sequence ID" value="NZ_UHFX01000003.1"/>
</dbReference>
<dbReference type="GO" id="GO:0016413">
    <property type="term" value="F:O-acetyltransferase activity"/>
    <property type="evidence" value="ECO:0007669"/>
    <property type="project" value="TreeGrafter"/>
</dbReference>
<keyword evidence="3" id="KW-1003">Cell membrane</keyword>
<feature type="transmembrane region" description="Helical" evidence="7">
    <location>
        <begin position="185"/>
        <end position="204"/>
    </location>
</feature>
<feature type="transmembrane region" description="Helical" evidence="7">
    <location>
        <begin position="51"/>
        <end position="71"/>
    </location>
</feature>
<dbReference type="PANTHER" id="PTHR40074:SF2">
    <property type="entry name" value="O-ACETYLTRANSFERASE WECH"/>
    <property type="match status" value="1"/>
</dbReference>
<proteinExistence type="inferred from homology"/>
<comment type="similarity">
    <text evidence="2">Belongs to the acyltransferase 3 family.</text>
</comment>
<evidence type="ECO:0000256" key="6">
    <source>
        <dbReference type="ARBA" id="ARBA00023136"/>
    </source>
</evidence>
<evidence type="ECO:0000256" key="1">
    <source>
        <dbReference type="ARBA" id="ARBA00004651"/>
    </source>
</evidence>
<evidence type="ECO:0000256" key="5">
    <source>
        <dbReference type="ARBA" id="ARBA00022989"/>
    </source>
</evidence>
<feature type="transmembrane region" description="Helical" evidence="7">
    <location>
        <begin position="162"/>
        <end position="179"/>
    </location>
</feature>
<dbReference type="AlphaFoldDB" id="A0A380LMW3"/>
<reference evidence="9 10" key="1">
    <citation type="submission" date="2018-06" db="EMBL/GenBank/DDBJ databases">
        <authorList>
            <consortium name="Pathogen Informatics"/>
            <person name="Doyle S."/>
        </authorList>
    </citation>
    <scope>NUCLEOTIDE SEQUENCE [LARGE SCALE GENOMIC DNA]</scope>
    <source>
        <strain evidence="9 10">NCTC11087</strain>
    </source>
</reference>
<dbReference type="InterPro" id="IPR002656">
    <property type="entry name" value="Acyl_transf_3_dom"/>
</dbReference>
<evidence type="ECO:0000313" key="10">
    <source>
        <dbReference type="Proteomes" id="UP000255523"/>
    </source>
</evidence>
<comment type="subcellular location">
    <subcellularLocation>
        <location evidence="1">Cell membrane</location>
        <topology evidence="1">Multi-pass membrane protein</topology>
    </subcellularLocation>
</comment>
<dbReference type="OrthoDB" id="9810469at2"/>
<evidence type="ECO:0000256" key="2">
    <source>
        <dbReference type="ARBA" id="ARBA00007400"/>
    </source>
</evidence>
<keyword evidence="4 7" id="KW-0812">Transmembrane</keyword>
<feature type="transmembrane region" description="Helical" evidence="7">
    <location>
        <begin position="83"/>
        <end position="101"/>
    </location>
</feature>
<keyword evidence="9" id="KW-0808">Transferase</keyword>
<feature type="transmembrane region" description="Helical" evidence="7">
    <location>
        <begin position="244"/>
        <end position="264"/>
    </location>
</feature>
<feature type="transmembrane region" description="Helical" evidence="7">
    <location>
        <begin position="276"/>
        <end position="296"/>
    </location>
</feature>
<sequence>MVKKPIYSFYNLRVIACIGIVLLHTLNGAIGLYGSTISVNEQIISLTVKNLLLWCVPCFVMVTGALLLNPEKEISYVKLFKKYILRIIFALLFCCIVFSIFDLIVHGDTFTFHIIVEIIQDFFLGTSWSHLWYLYLIIGLYLMIPIYKIITKNAKSRDIKYILILYLIFLSIMPTLNIFGLNVSFYILVSTIYPFYAFFGYAYYQKIIELRNYQSLLLIILSSIGLVLVNIYQYKFGYAFLEVLLNYSSILVVLQSVGIFALFVNFKGKSNKVIESLDSASFGIYLLHMIFVRLILKYLEFNPYNFIPLVSFLCLVITVVLCSYVIVFMLKKIPVFNKFL</sequence>
<dbReference type="PANTHER" id="PTHR40074">
    <property type="entry name" value="O-ACETYLTRANSFERASE WECH"/>
    <property type="match status" value="1"/>
</dbReference>
<keyword evidence="6 7" id="KW-0472">Membrane</keyword>
<evidence type="ECO:0000256" key="4">
    <source>
        <dbReference type="ARBA" id="ARBA00022692"/>
    </source>
</evidence>
<dbReference type="Proteomes" id="UP000255523">
    <property type="component" value="Unassembled WGS sequence"/>
</dbReference>
<protein>
    <submittedName>
        <fullName evidence="9">Repeating unit O-acetyltransferase WefK</fullName>
    </submittedName>
</protein>
<feature type="transmembrane region" description="Helical" evidence="7">
    <location>
        <begin position="308"/>
        <end position="330"/>
    </location>
</feature>
<evidence type="ECO:0000256" key="7">
    <source>
        <dbReference type="SAM" id="Phobius"/>
    </source>
</evidence>
<organism evidence="9 10">
    <name type="scientific">Faecalicoccus pleomorphus</name>
    <dbReference type="NCBI Taxonomy" id="1323"/>
    <lineage>
        <taxon>Bacteria</taxon>
        <taxon>Bacillati</taxon>
        <taxon>Bacillota</taxon>
        <taxon>Erysipelotrichia</taxon>
        <taxon>Erysipelotrichales</taxon>
        <taxon>Erysipelotrichaceae</taxon>
        <taxon>Faecalicoccus</taxon>
    </lineage>
</organism>